<organism evidence="1 2">
    <name type="scientific">Linderina macrospora</name>
    <dbReference type="NCBI Taxonomy" id="4868"/>
    <lineage>
        <taxon>Eukaryota</taxon>
        <taxon>Fungi</taxon>
        <taxon>Fungi incertae sedis</taxon>
        <taxon>Zoopagomycota</taxon>
        <taxon>Kickxellomycotina</taxon>
        <taxon>Kickxellomycetes</taxon>
        <taxon>Kickxellales</taxon>
        <taxon>Kickxellaceae</taxon>
        <taxon>Linderina</taxon>
    </lineage>
</organism>
<protein>
    <submittedName>
        <fullName evidence="1">Uncharacterized protein</fullName>
    </submittedName>
</protein>
<name>A0ACC1J1L5_9FUNG</name>
<accession>A0ACC1J1L5</accession>
<keyword evidence="2" id="KW-1185">Reference proteome</keyword>
<dbReference type="EMBL" id="JANBPW010004758">
    <property type="protein sequence ID" value="KAJ1934166.1"/>
    <property type="molecule type" value="Genomic_DNA"/>
</dbReference>
<gene>
    <name evidence="1" type="ORF">FBU59_005788</name>
</gene>
<proteinExistence type="predicted"/>
<comment type="caution">
    <text evidence="1">The sequence shown here is derived from an EMBL/GenBank/DDBJ whole genome shotgun (WGS) entry which is preliminary data.</text>
</comment>
<dbReference type="Proteomes" id="UP001150603">
    <property type="component" value="Unassembled WGS sequence"/>
</dbReference>
<reference evidence="1" key="1">
    <citation type="submission" date="2022-07" db="EMBL/GenBank/DDBJ databases">
        <title>Phylogenomic reconstructions and comparative analyses of Kickxellomycotina fungi.</title>
        <authorList>
            <person name="Reynolds N.K."/>
            <person name="Stajich J.E."/>
            <person name="Barry K."/>
            <person name="Grigoriev I.V."/>
            <person name="Crous P."/>
            <person name="Smith M.E."/>
        </authorList>
    </citation>
    <scope>NUCLEOTIDE SEQUENCE</scope>
    <source>
        <strain evidence="1">NRRL 5244</strain>
    </source>
</reference>
<evidence type="ECO:0000313" key="2">
    <source>
        <dbReference type="Proteomes" id="UP001150603"/>
    </source>
</evidence>
<sequence length="89" mass="10291">ATKQKFGSHGHYVSECTEDISAAKAGMLEATGTLRQTLREIAVVDPAKEKREQGQSEMLRRNRQFEEKLRAEHQEFVQRHAKRLTRILQ</sequence>
<feature type="non-terminal residue" evidence="1">
    <location>
        <position position="1"/>
    </location>
</feature>
<evidence type="ECO:0000313" key="1">
    <source>
        <dbReference type="EMBL" id="KAJ1934166.1"/>
    </source>
</evidence>